<evidence type="ECO:0000259" key="14">
    <source>
        <dbReference type="Pfam" id="PF21634"/>
    </source>
</evidence>
<dbReference type="Proteomes" id="UP000828390">
    <property type="component" value="Unassembled WGS sequence"/>
</dbReference>
<name>A0A9D4FPX5_DREPO</name>
<evidence type="ECO:0000256" key="1">
    <source>
        <dbReference type="ARBA" id="ARBA00004331"/>
    </source>
</evidence>
<evidence type="ECO:0000313" key="17">
    <source>
        <dbReference type="Proteomes" id="UP000828390"/>
    </source>
</evidence>
<evidence type="ECO:0000256" key="9">
    <source>
        <dbReference type="ARBA" id="ARBA00022884"/>
    </source>
</evidence>
<evidence type="ECO:0000259" key="15">
    <source>
        <dbReference type="Pfam" id="PF21635"/>
    </source>
</evidence>
<evidence type="ECO:0000256" key="6">
    <source>
        <dbReference type="ARBA" id="ARBA00022801"/>
    </source>
</evidence>
<dbReference type="InterPro" id="IPR049079">
    <property type="entry name" value="Mov-10_helical"/>
</dbReference>
<dbReference type="GO" id="GO:0036464">
    <property type="term" value="C:cytoplasmic ribonucleoprotein granule"/>
    <property type="evidence" value="ECO:0007669"/>
    <property type="project" value="UniProtKB-SubCell"/>
</dbReference>
<reference evidence="16" key="1">
    <citation type="journal article" date="2019" name="bioRxiv">
        <title>The Genome of the Zebra Mussel, Dreissena polymorpha: A Resource for Invasive Species Research.</title>
        <authorList>
            <person name="McCartney M.A."/>
            <person name="Auch B."/>
            <person name="Kono T."/>
            <person name="Mallez S."/>
            <person name="Zhang Y."/>
            <person name="Obille A."/>
            <person name="Becker A."/>
            <person name="Abrahante J.E."/>
            <person name="Garbe J."/>
            <person name="Badalamenti J.P."/>
            <person name="Herman A."/>
            <person name="Mangelson H."/>
            <person name="Liachko I."/>
            <person name="Sullivan S."/>
            <person name="Sone E.D."/>
            <person name="Koren S."/>
            <person name="Silverstein K.A.T."/>
            <person name="Beckman K.B."/>
            <person name="Gohl D.M."/>
        </authorList>
    </citation>
    <scope>NUCLEOTIDE SEQUENCE</scope>
    <source>
        <strain evidence="16">Duluth1</strain>
        <tissue evidence="16">Whole animal</tissue>
    </source>
</reference>
<dbReference type="InterPro" id="IPR047187">
    <property type="entry name" value="SF1_C_Upf1"/>
</dbReference>
<evidence type="ECO:0000256" key="8">
    <source>
        <dbReference type="ARBA" id="ARBA00022840"/>
    </source>
</evidence>
<dbReference type="Pfam" id="PF21634">
    <property type="entry name" value="MOV-10_beta-barrel"/>
    <property type="match status" value="2"/>
</dbReference>
<evidence type="ECO:0000259" key="13">
    <source>
        <dbReference type="Pfam" id="PF13087"/>
    </source>
</evidence>
<evidence type="ECO:0000256" key="11">
    <source>
        <dbReference type="ARBA" id="ARBA00047984"/>
    </source>
</evidence>
<comment type="similarity">
    <text evidence="2">Belongs to the DNA2/NAM7 helicase family. SDE3 subfamily.</text>
</comment>
<proteinExistence type="inferred from homology"/>
<dbReference type="CDD" id="cd18808">
    <property type="entry name" value="SF1_C_Upf1"/>
    <property type="match status" value="1"/>
</dbReference>
<dbReference type="SUPFAM" id="SSF52540">
    <property type="entry name" value="P-loop containing nucleoside triphosphate hydrolases"/>
    <property type="match status" value="1"/>
</dbReference>
<comment type="subcellular location">
    <subcellularLocation>
        <location evidence="1">Cytoplasm</location>
        <location evidence="1">Cytoplasmic ribonucleoprotein granule</location>
    </subcellularLocation>
</comment>
<dbReference type="CDD" id="cd18038">
    <property type="entry name" value="DEXXQc_Helz-like"/>
    <property type="match status" value="1"/>
</dbReference>
<organism evidence="16 17">
    <name type="scientific">Dreissena polymorpha</name>
    <name type="common">Zebra mussel</name>
    <name type="synonym">Mytilus polymorpha</name>
    <dbReference type="NCBI Taxonomy" id="45954"/>
    <lineage>
        <taxon>Eukaryota</taxon>
        <taxon>Metazoa</taxon>
        <taxon>Spiralia</taxon>
        <taxon>Lophotrochozoa</taxon>
        <taxon>Mollusca</taxon>
        <taxon>Bivalvia</taxon>
        <taxon>Autobranchia</taxon>
        <taxon>Heteroconchia</taxon>
        <taxon>Euheterodonta</taxon>
        <taxon>Imparidentia</taxon>
        <taxon>Neoheterodontei</taxon>
        <taxon>Myida</taxon>
        <taxon>Dreissenoidea</taxon>
        <taxon>Dreissenidae</taxon>
        <taxon>Dreissena</taxon>
    </lineage>
</organism>
<dbReference type="InterPro" id="IPR026122">
    <property type="entry name" value="MOV-10/SDE3_DEXXQ/H-box"/>
</dbReference>
<dbReference type="GO" id="GO:0016787">
    <property type="term" value="F:hydrolase activity"/>
    <property type="evidence" value="ECO:0007669"/>
    <property type="project" value="UniProtKB-KW"/>
</dbReference>
<protein>
    <recommendedName>
        <fullName evidence="3">RNA helicase</fullName>
        <ecNumber evidence="3">3.6.4.13</ecNumber>
    </recommendedName>
</protein>
<feature type="domain" description="Helicase MOV-10-like beta-barrel" evidence="14">
    <location>
        <begin position="141"/>
        <end position="183"/>
    </location>
</feature>
<feature type="domain" description="Helicase MOV-10-like beta-barrel" evidence="14">
    <location>
        <begin position="62"/>
        <end position="107"/>
    </location>
</feature>
<dbReference type="InterPro" id="IPR027417">
    <property type="entry name" value="P-loop_NTPase"/>
</dbReference>
<feature type="domain" description="DNA2/NAM7 helicase helicase" evidence="12">
    <location>
        <begin position="349"/>
        <end position="426"/>
    </location>
</feature>
<reference evidence="16" key="2">
    <citation type="submission" date="2020-11" db="EMBL/GenBank/DDBJ databases">
        <authorList>
            <person name="McCartney M.A."/>
            <person name="Auch B."/>
            <person name="Kono T."/>
            <person name="Mallez S."/>
            <person name="Becker A."/>
            <person name="Gohl D.M."/>
            <person name="Silverstein K.A.T."/>
            <person name="Koren S."/>
            <person name="Bechman K.B."/>
            <person name="Herman A."/>
            <person name="Abrahante J.E."/>
            <person name="Garbe J."/>
        </authorList>
    </citation>
    <scope>NUCLEOTIDE SEQUENCE</scope>
    <source>
        <strain evidence="16">Duluth1</strain>
        <tissue evidence="16">Whole animal</tissue>
    </source>
</reference>
<dbReference type="GO" id="GO:0031047">
    <property type="term" value="P:regulatory ncRNA-mediated gene silencing"/>
    <property type="evidence" value="ECO:0007669"/>
    <property type="project" value="UniProtKB-KW"/>
</dbReference>
<dbReference type="InterPro" id="IPR041677">
    <property type="entry name" value="DNA2/NAM7_AAA_11"/>
</dbReference>
<dbReference type="EC" id="3.6.4.13" evidence="3"/>
<evidence type="ECO:0000256" key="5">
    <source>
        <dbReference type="ARBA" id="ARBA00022741"/>
    </source>
</evidence>
<dbReference type="Pfam" id="PF13087">
    <property type="entry name" value="AAA_12"/>
    <property type="match status" value="1"/>
</dbReference>
<dbReference type="InterPro" id="IPR049080">
    <property type="entry name" value="MOV-10-like_beta-barrel"/>
</dbReference>
<dbReference type="EMBL" id="JAIWYP010000007">
    <property type="protein sequence ID" value="KAH3800786.1"/>
    <property type="molecule type" value="Genomic_DNA"/>
</dbReference>
<keyword evidence="8" id="KW-0067">ATP-binding</keyword>
<evidence type="ECO:0000256" key="3">
    <source>
        <dbReference type="ARBA" id="ARBA00012552"/>
    </source>
</evidence>
<keyword evidence="6" id="KW-0378">Hydrolase</keyword>
<feature type="domain" description="DNA2/NAM7 helicase-like C-terminal" evidence="13">
    <location>
        <begin position="439"/>
        <end position="650"/>
    </location>
</feature>
<keyword evidence="10" id="KW-0943">RNA-mediated gene silencing</keyword>
<evidence type="ECO:0000259" key="12">
    <source>
        <dbReference type="Pfam" id="PF13086"/>
    </source>
</evidence>
<feature type="domain" description="Helicase MOV-10 helical" evidence="15">
    <location>
        <begin position="2"/>
        <end position="60"/>
    </location>
</feature>
<evidence type="ECO:0000256" key="4">
    <source>
        <dbReference type="ARBA" id="ARBA00022490"/>
    </source>
</evidence>
<sequence length="720" mass="82798">MPPHLYGYVKKGITLEDVKWVIHSSYLSKILDRLTSPENYRSKFHYLLWIEEMQMRTDIHQYDLNDVTMDLVQNTGKMKLEVPGLAENRPSVLQGYHLYIYICCDGGKVNNKAAGEKLLVKVSNLSFELKCEGEDSEDRDVERNKRVRYEGIVHKTELHHVHLGVARKLQNSWMEGKRYNVEFTIPPFNMWVQHRAVENAIPFMDLLFPEKHDEGCKNPDIVLRPFFDKKLNSEQQTAVRNIVQGTSRPAPYIIFGPPGTGKTVTITEAIKQVYGGQNDSRILVCCPENTAADFLMRKLLKTGPVMKKDIFRMFAISRAYETVHPDIWNSDQHNYDHENTCFYYPTVDSLKQCRILVVTLMTSGRMVTGKFPKNHFTHIFIDEGGHAVEPECIVPITGLMDPTDKSGRAQLVISGDPQQLGPIIRSPISLNFGLAISHMERLMTDIEMYKTQPCDERYITKLIRNYRSHDSILEIPRRLFYNNELKACGDPVILNSMLDWEMLPNKKFPIIFHAVFGKDEQEGNSPSWFNRDEIAQIDKYLISLLKEKKGRKLKPSDIGIISPYRKQVAKIRQMLTAKRHVLNSNEITVGSVEEFQGQEFTVIIISTVRCSRSTAYTDMDIMFNLGFLRNHKRFNVAVTRARSLLIVIGNPITLEHDPNWKAFIDNCDLNNAFKGQKGKLKSDHGLQANREATIYTRGEVADDLPSLVTQTEDPVWERRE</sequence>
<evidence type="ECO:0000256" key="10">
    <source>
        <dbReference type="ARBA" id="ARBA00023158"/>
    </source>
</evidence>
<comment type="catalytic activity">
    <reaction evidence="11">
        <text>ATP + H2O = ADP + phosphate + H(+)</text>
        <dbReference type="Rhea" id="RHEA:13065"/>
        <dbReference type="ChEBI" id="CHEBI:15377"/>
        <dbReference type="ChEBI" id="CHEBI:15378"/>
        <dbReference type="ChEBI" id="CHEBI:30616"/>
        <dbReference type="ChEBI" id="CHEBI:43474"/>
        <dbReference type="ChEBI" id="CHEBI:456216"/>
        <dbReference type="EC" id="3.6.4.13"/>
    </reaction>
</comment>
<dbReference type="GO" id="GO:0003723">
    <property type="term" value="F:RNA binding"/>
    <property type="evidence" value="ECO:0007669"/>
    <property type="project" value="UniProtKB-KW"/>
</dbReference>
<dbReference type="Pfam" id="PF13086">
    <property type="entry name" value="AAA_11"/>
    <property type="match status" value="2"/>
</dbReference>
<dbReference type="InterPro" id="IPR041679">
    <property type="entry name" value="DNA2/NAM7-like_C"/>
</dbReference>
<keyword evidence="17" id="KW-1185">Reference proteome</keyword>
<evidence type="ECO:0000256" key="7">
    <source>
        <dbReference type="ARBA" id="ARBA00022806"/>
    </source>
</evidence>
<feature type="domain" description="DNA2/NAM7 helicase helicase" evidence="12">
    <location>
        <begin position="230"/>
        <end position="317"/>
    </location>
</feature>
<keyword evidence="4" id="KW-0963">Cytoplasm</keyword>
<dbReference type="PANTHER" id="PTHR45418:SF1">
    <property type="entry name" value="CANCER_TESTIS ANTIGEN 55"/>
    <property type="match status" value="1"/>
</dbReference>
<evidence type="ECO:0000313" key="16">
    <source>
        <dbReference type="EMBL" id="KAH3800786.1"/>
    </source>
</evidence>
<dbReference type="GO" id="GO:0005524">
    <property type="term" value="F:ATP binding"/>
    <property type="evidence" value="ECO:0007669"/>
    <property type="project" value="UniProtKB-KW"/>
</dbReference>
<evidence type="ECO:0000256" key="2">
    <source>
        <dbReference type="ARBA" id="ARBA00005601"/>
    </source>
</evidence>
<dbReference type="Gene3D" id="3.40.50.300">
    <property type="entry name" value="P-loop containing nucleotide triphosphate hydrolases"/>
    <property type="match status" value="2"/>
</dbReference>
<keyword evidence="7" id="KW-0347">Helicase</keyword>
<keyword evidence="9" id="KW-0694">RNA-binding</keyword>
<keyword evidence="5" id="KW-0547">Nucleotide-binding</keyword>
<dbReference type="GO" id="GO:0032574">
    <property type="term" value="F:5'-3' RNA helicase activity"/>
    <property type="evidence" value="ECO:0007669"/>
    <property type="project" value="InterPro"/>
</dbReference>
<dbReference type="AlphaFoldDB" id="A0A9D4FPX5"/>
<dbReference type="Pfam" id="PF21635">
    <property type="entry name" value="Mov-10_helical"/>
    <property type="match status" value="1"/>
</dbReference>
<gene>
    <name evidence="16" type="ORF">DPMN_154429</name>
</gene>
<dbReference type="PANTHER" id="PTHR45418">
    <property type="entry name" value="CANCER/TESTIS ANTIGEN 55"/>
    <property type="match status" value="1"/>
</dbReference>
<accession>A0A9D4FPX5</accession>
<dbReference type="FunFam" id="3.40.50.300:FF:000608">
    <property type="entry name" value="Mov10 RISC complex RNA helicase"/>
    <property type="match status" value="1"/>
</dbReference>
<comment type="caution">
    <text evidence="16">The sequence shown here is derived from an EMBL/GenBank/DDBJ whole genome shotgun (WGS) entry which is preliminary data.</text>
</comment>